<protein>
    <submittedName>
        <fullName evidence="1">Acyl-CoA carboxylase subunit epsilon</fullName>
    </submittedName>
</protein>
<evidence type="ECO:0000313" key="1">
    <source>
        <dbReference type="EMBL" id="MBR7830316.1"/>
    </source>
</evidence>
<sequence>MTIKVVRGNPTAEELAAALVVLHARAASAAAAVGPAPEALDVWAARSRTTANPWPGRDAWRTTYWPR</sequence>
<name>A0A941EFD4_9ACTN</name>
<dbReference type="RefSeq" id="WP_212521445.1">
    <property type="nucleotide sequence ID" value="NZ_JAGSOH010000125.1"/>
</dbReference>
<keyword evidence="2" id="KW-1185">Reference proteome</keyword>
<comment type="caution">
    <text evidence="1">The sequence shown here is derived from an EMBL/GenBank/DDBJ whole genome shotgun (WGS) entry which is preliminary data.</text>
</comment>
<dbReference type="Proteomes" id="UP000676325">
    <property type="component" value="Unassembled WGS sequence"/>
</dbReference>
<proteinExistence type="predicted"/>
<dbReference type="GO" id="GO:0004658">
    <property type="term" value="F:propionyl-CoA carboxylase activity"/>
    <property type="evidence" value="ECO:0007669"/>
    <property type="project" value="InterPro"/>
</dbReference>
<dbReference type="GO" id="GO:0003989">
    <property type="term" value="F:acetyl-CoA carboxylase activity"/>
    <property type="evidence" value="ECO:0007669"/>
    <property type="project" value="InterPro"/>
</dbReference>
<organism evidence="1 2">
    <name type="scientific">Actinospica acidithermotolerans</name>
    <dbReference type="NCBI Taxonomy" id="2828514"/>
    <lineage>
        <taxon>Bacteria</taxon>
        <taxon>Bacillati</taxon>
        <taxon>Actinomycetota</taxon>
        <taxon>Actinomycetes</taxon>
        <taxon>Catenulisporales</taxon>
        <taxon>Actinospicaceae</taxon>
        <taxon>Actinospica</taxon>
    </lineage>
</organism>
<reference evidence="1" key="1">
    <citation type="submission" date="2021-04" db="EMBL/GenBank/DDBJ databases">
        <title>Genome based classification of Actinospica acidithermotolerans sp. nov., an actinobacterium isolated from an Indonesian hot spring.</title>
        <authorList>
            <person name="Kusuma A.B."/>
            <person name="Putra K.E."/>
            <person name="Nafisah S."/>
            <person name="Loh J."/>
            <person name="Nouioui I."/>
            <person name="Goodfellow M."/>
        </authorList>
    </citation>
    <scope>NUCLEOTIDE SEQUENCE</scope>
    <source>
        <strain evidence="1">MGRD01-02</strain>
    </source>
</reference>
<dbReference type="InterPro" id="IPR032716">
    <property type="entry name" value="ACC_epsilon"/>
</dbReference>
<dbReference type="EMBL" id="JAGSOH010000125">
    <property type="protein sequence ID" value="MBR7830316.1"/>
    <property type="molecule type" value="Genomic_DNA"/>
</dbReference>
<dbReference type="Pfam" id="PF13822">
    <property type="entry name" value="ACC_epsilon"/>
    <property type="match status" value="1"/>
</dbReference>
<accession>A0A941EFD4</accession>
<gene>
    <name evidence="1" type="ORF">KDK95_28700</name>
</gene>
<evidence type="ECO:0000313" key="2">
    <source>
        <dbReference type="Proteomes" id="UP000676325"/>
    </source>
</evidence>
<dbReference type="AlphaFoldDB" id="A0A941EFD4"/>